<keyword evidence="2" id="KW-0472">Membrane</keyword>
<comment type="caution">
    <text evidence="3">The sequence shown here is derived from an EMBL/GenBank/DDBJ whole genome shotgun (WGS) entry which is preliminary data.</text>
</comment>
<evidence type="ECO:0008006" key="5">
    <source>
        <dbReference type="Google" id="ProtNLM"/>
    </source>
</evidence>
<reference evidence="3 4" key="1">
    <citation type="submission" date="2023-07" db="EMBL/GenBank/DDBJ databases">
        <title>Sequencing the genomes of 1000 actinobacteria strains.</title>
        <authorList>
            <person name="Klenk H.-P."/>
        </authorList>
    </citation>
    <scope>NUCLEOTIDE SEQUENCE [LARGE SCALE GENOMIC DNA]</scope>
    <source>
        <strain evidence="3 4">DSM 19426</strain>
    </source>
</reference>
<feature type="region of interest" description="Disordered" evidence="1">
    <location>
        <begin position="179"/>
        <end position="203"/>
    </location>
</feature>
<evidence type="ECO:0000256" key="1">
    <source>
        <dbReference type="SAM" id="MobiDB-lite"/>
    </source>
</evidence>
<dbReference type="RefSeq" id="WP_310301618.1">
    <property type="nucleotide sequence ID" value="NZ_BAAAPS010000008.1"/>
</dbReference>
<sequence length="259" mass="26355">MSTEHDPVGPGDPVDPEEQAFVRALLGEVGREPEPLPPDVAERLDDVLAGLVVERTAGERAAGGADAPGSPAVVPLERARRRRRALAGLVAAAAVVVGGWSLTTSGLLTGSGGSADSAGGASGALPEAALGSQAPGSFTMSSDSLRADARRLVGSDPAQLARLESSTQRLSPLHDQADAAQLPTTDTGGAPGPSRVPAGRCLDPLAPARLPRLAVTYDGRAATAVLRPERPTASGRDRVRVEVWSCTAPARLASVVVPR</sequence>
<accession>A0ABU2BUL8</accession>
<evidence type="ECO:0000256" key="2">
    <source>
        <dbReference type="SAM" id="Phobius"/>
    </source>
</evidence>
<dbReference type="EMBL" id="JAVDYG010000001">
    <property type="protein sequence ID" value="MDR7362320.1"/>
    <property type="molecule type" value="Genomic_DNA"/>
</dbReference>
<evidence type="ECO:0000313" key="4">
    <source>
        <dbReference type="Proteomes" id="UP001183648"/>
    </source>
</evidence>
<name>A0ABU2BUL8_9ACTN</name>
<evidence type="ECO:0000313" key="3">
    <source>
        <dbReference type="EMBL" id="MDR7362320.1"/>
    </source>
</evidence>
<keyword evidence="4" id="KW-1185">Reference proteome</keyword>
<protein>
    <recommendedName>
        <fullName evidence="5">Anti-sigma-M factor RsmA</fullName>
    </recommendedName>
</protein>
<organism evidence="3 4">
    <name type="scientific">Nocardioides marmoribigeumensis</name>
    <dbReference type="NCBI Taxonomy" id="433649"/>
    <lineage>
        <taxon>Bacteria</taxon>
        <taxon>Bacillati</taxon>
        <taxon>Actinomycetota</taxon>
        <taxon>Actinomycetes</taxon>
        <taxon>Propionibacteriales</taxon>
        <taxon>Nocardioidaceae</taxon>
        <taxon>Nocardioides</taxon>
    </lineage>
</organism>
<proteinExistence type="predicted"/>
<feature type="transmembrane region" description="Helical" evidence="2">
    <location>
        <begin position="85"/>
        <end position="102"/>
    </location>
</feature>
<dbReference type="Proteomes" id="UP001183648">
    <property type="component" value="Unassembled WGS sequence"/>
</dbReference>
<gene>
    <name evidence="3" type="ORF">J2S63_001873</name>
</gene>
<keyword evidence="2" id="KW-1133">Transmembrane helix</keyword>
<keyword evidence="2" id="KW-0812">Transmembrane</keyword>